<organism evidence="4 5">
    <name type="scientific">Streptomyces cavernicola</name>
    <dbReference type="NCBI Taxonomy" id="3043613"/>
    <lineage>
        <taxon>Bacteria</taxon>
        <taxon>Bacillati</taxon>
        <taxon>Actinomycetota</taxon>
        <taxon>Actinomycetes</taxon>
        <taxon>Kitasatosporales</taxon>
        <taxon>Streptomycetaceae</taxon>
        <taxon>Streptomyces</taxon>
    </lineage>
</organism>
<dbReference type="PROSITE" id="PS00678">
    <property type="entry name" value="WD_REPEATS_1"/>
    <property type="match status" value="1"/>
</dbReference>
<dbReference type="Proteomes" id="UP001223978">
    <property type="component" value="Unassembled WGS sequence"/>
</dbReference>
<dbReference type="Pfam" id="PF00400">
    <property type="entry name" value="WD40"/>
    <property type="match status" value="2"/>
</dbReference>
<dbReference type="InterPro" id="IPR015943">
    <property type="entry name" value="WD40/YVTN_repeat-like_dom_sf"/>
</dbReference>
<evidence type="ECO:0000256" key="2">
    <source>
        <dbReference type="ARBA" id="ARBA00022737"/>
    </source>
</evidence>
<proteinExistence type="predicted"/>
<accession>A0ABT6S7M3</accession>
<dbReference type="PROSITE" id="PS50082">
    <property type="entry name" value="WD_REPEATS_2"/>
    <property type="match status" value="2"/>
</dbReference>
<dbReference type="SUPFAM" id="SSF101908">
    <property type="entry name" value="Putative isomerase YbhE"/>
    <property type="match status" value="1"/>
</dbReference>
<evidence type="ECO:0000313" key="4">
    <source>
        <dbReference type="EMBL" id="MDI3404101.1"/>
    </source>
</evidence>
<dbReference type="RefSeq" id="WP_282542055.1">
    <property type="nucleotide sequence ID" value="NZ_JASCIQ010000008.1"/>
</dbReference>
<gene>
    <name evidence="4" type="ORF">QIS96_09730</name>
</gene>
<feature type="repeat" description="WD" evidence="3">
    <location>
        <begin position="150"/>
        <end position="191"/>
    </location>
</feature>
<dbReference type="PANTHER" id="PTHR19879:SF9">
    <property type="entry name" value="TRANSCRIPTION INITIATION FACTOR TFIID SUBUNIT 5"/>
    <property type="match status" value="1"/>
</dbReference>
<keyword evidence="5" id="KW-1185">Reference proteome</keyword>
<dbReference type="Gene3D" id="2.130.10.10">
    <property type="entry name" value="YVTN repeat-like/Quinoprotein amine dehydrogenase"/>
    <property type="match status" value="1"/>
</dbReference>
<sequence length="263" mass="27799">MTDPANPRDLTLAEARKAGASRLAVNPVLPLVAARGAPGESVHVWNIGDRAHPTLLGTLGDAGAGADRQDLAFSPDGALLAAPDGNAVRLWWVSRNSPPRPAGDLPRTKGRVTALAFGPKGRTLFVGDETGTISIWDVTCPGQPDRQGASARHTDDITGLAVHPDGELAATGGLDGRIRLWDVRDQTRPVEVTALSDGNLYPGANVGFSPDGRTLAVSGTTGMRLWTVDPTAILQWLCAESPPITREQWAQYLPDRPYDPPCA</sequence>
<protein>
    <submittedName>
        <fullName evidence="4">WD40 repeat domain-containing protein</fullName>
    </submittedName>
</protein>
<dbReference type="PROSITE" id="PS50294">
    <property type="entry name" value="WD_REPEATS_REGION"/>
    <property type="match status" value="1"/>
</dbReference>
<reference evidence="4 5" key="1">
    <citation type="submission" date="2023-05" db="EMBL/GenBank/DDBJ databases">
        <title>Draft genome sequence of Streptomyces sp. B-S-A6 isolated from a cave soil in Thailand.</title>
        <authorList>
            <person name="Chamroensaksri N."/>
            <person name="Muangham S."/>
        </authorList>
    </citation>
    <scope>NUCLEOTIDE SEQUENCE [LARGE SCALE GENOMIC DNA]</scope>
    <source>
        <strain evidence="4 5">B-S-A6</strain>
    </source>
</reference>
<feature type="repeat" description="WD" evidence="3">
    <location>
        <begin position="105"/>
        <end position="138"/>
    </location>
</feature>
<dbReference type="PANTHER" id="PTHR19879">
    <property type="entry name" value="TRANSCRIPTION INITIATION FACTOR TFIID"/>
    <property type="match status" value="1"/>
</dbReference>
<evidence type="ECO:0000256" key="1">
    <source>
        <dbReference type="ARBA" id="ARBA00022574"/>
    </source>
</evidence>
<dbReference type="InterPro" id="IPR001680">
    <property type="entry name" value="WD40_rpt"/>
</dbReference>
<comment type="caution">
    <text evidence="4">The sequence shown here is derived from an EMBL/GenBank/DDBJ whole genome shotgun (WGS) entry which is preliminary data.</text>
</comment>
<evidence type="ECO:0000256" key="3">
    <source>
        <dbReference type="PROSITE-ProRule" id="PRU00221"/>
    </source>
</evidence>
<dbReference type="SMART" id="SM00320">
    <property type="entry name" value="WD40"/>
    <property type="match status" value="4"/>
</dbReference>
<name>A0ABT6S7M3_9ACTN</name>
<dbReference type="EMBL" id="JASCIQ010000008">
    <property type="protein sequence ID" value="MDI3404101.1"/>
    <property type="molecule type" value="Genomic_DNA"/>
</dbReference>
<dbReference type="InterPro" id="IPR019775">
    <property type="entry name" value="WD40_repeat_CS"/>
</dbReference>
<keyword evidence="2" id="KW-0677">Repeat</keyword>
<keyword evidence="1 3" id="KW-0853">WD repeat</keyword>
<evidence type="ECO:0000313" key="5">
    <source>
        <dbReference type="Proteomes" id="UP001223978"/>
    </source>
</evidence>